<dbReference type="EMBL" id="JASPKZ010007879">
    <property type="protein sequence ID" value="KAJ9581608.1"/>
    <property type="molecule type" value="Genomic_DNA"/>
</dbReference>
<keyword evidence="2" id="KW-1185">Reference proteome</keyword>
<gene>
    <name evidence="1" type="ORF">L9F63_023216</name>
</gene>
<organism evidence="1 2">
    <name type="scientific">Diploptera punctata</name>
    <name type="common">Pacific beetle cockroach</name>
    <dbReference type="NCBI Taxonomy" id="6984"/>
    <lineage>
        <taxon>Eukaryota</taxon>
        <taxon>Metazoa</taxon>
        <taxon>Ecdysozoa</taxon>
        <taxon>Arthropoda</taxon>
        <taxon>Hexapoda</taxon>
        <taxon>Insecta</taxon>
        <taxon>Pterygota</taxon>
        <taxon>Neoptera</taxon>
        <taxon>Polyneoptera</taxon>
        <taxon>Dictyoptera</taxon>
        <taxon>Blattodea</taxon>
        <taxon>Blaberoidea</taxon>
        <taxon>Blaberidae</taxon>
        <taxon>Diplopterinae</taxon>
        <taxon>Diploptera</taxon>
    </lineage>
</organism>
<evidence type="ECO:0000313" key="2">
    <source>
        <dbReference type="Proteomes" id="UP001233999"/>
    </source>
</evidence>
<dbReference type="Proteomes" id="UP001233999">
    <property type="component" value="Unassembled WGS sequence"/>
</dbReference>
<reference evidence="1" key="1">
    <citation type="journal article" date="2023" name="IScience">
        <title>Live-bearing cockroach genome reveals convergent evolutionary mechanisms linked to viviparity in insects and beyond.</title>
        <authorList>
            <person name="Fouks B."/>
            <person name="Harrison M.C."/>
            <person name="Mikhailova A.A."/>
            <person name="Marchal E."/>
            <person name="English S."/>
            <person name="Carruthers M."/>
            <person name="Jennings E.C."/>
            <person name="Chiamaka E.L."/>
            <person name="Frigard R.A."/>
            <person name="Pippel M."/>
            <person name="Attardo G.M."/>
            <person name="Benoit J.B."/>
            <person name="Bornberg-Bauer E."/>
            <person name="Tobe S.S."/>
        </authorList>
    </citation>
    <scope>NUCLEOTIDE SEQUENCE</scope>
    <source>
        <strain evidence="1">Stay&amp;Tobe</strain>
    </source>
</reference>
<feature type="non-terminal residue" evidence="1">
    <location>
        <position position="143"/>
    </location>
</feature>
<reference evidence="1" key="2">
    <citation type="submission" date="2023-05" db="EMBL/GenBank/DDBJ databases">
        <authorList>
            <person name="Fouks B."/>
        </authorList>
    </citation>
    <scope>NUCLEOTIDE SEQUENCE</scope>
    <source>
        <strain evidence="1">Stay&amp;Tobe</strain>
        <tissue evidence="1">Testes</tissue>
    </source>
</reference>
<feature type="non-terminal residue" evidence="1">
    <location>
        <position position="1"/>
    </location>
</feature>
<proteinExistence type="predicted"/>
<protein>
    <submittedName>
        <fullName evidence="1">Uncharacterized protein</fullName>
    </submittedName>
</protein>
<accession>A0AAD8E926</accession>
<name>A0AAD8E926_DIPPU</name>
<comment type="caution">
    <text evidence="1">The sequence shown here is derived from an EMBL/GenBank/DDBJ whole genome shotgun (WGS) entry which is preliminary data.</text>
</comment>
<dbReference type="AlphaFoldDB" id="A0AAD8E926"/>
<evidence type="ECO:0000313" key="1">
    <source>
        <dbReference type="EMBL" id="KAJ9581608.1"/>
    </source>
</evidence>
<sequence length="143" mass="15630">LDCCNLWTLWAISIQSGTGSLVGTPLFSSRISALVISLGSPFNVILNVGLSPCGFPLFYSVSVLSWFDVALRRCIGIELSDLANRRSNRTKARRISSLLCWRNVELQIKRSLAASNEAIRKSSDLGRLLAELDSKQAQTSAAE</sequence>